<reference evidence="1" key="1">
    <citation type="journal article" date="2020" name="Microb. Genom.">
        <title>Genetic diversity of clinical and environmental Mucorales isolates obtained from an investigation of mucormycosis cases among solid organ transplant recipients.</title>
        <authorList>
            <person name="Nguyen M.H."/>
            <person name="Kaul D."/>
            <person name="Muto C."/>
            <person name="Cheng S.J."/>
            <person name="Richter R.A."/>
            <person name="Bruno V.M."/>
            <person name="Liu G."/>
            <person name="Beyhan S."/>
            <person name="Sundermann A.J."/>
            <person name="Mounaud S."/>
            <person name="Pasculle A.W."/>
            <person name="Nierman W.C."/>
            <person name="Driscoll E."/>
            <person name="Cumbie R."/>
            <person name="Clancy C.J."/>
            <person name="Dupont C.L."/>
        </authorList>
    </citation>
    <scope>NUCLEOTIDE SEQUENCE</scope>
    <source>
        <strain evidence="1">GL11</strain>
    </source>
</reference>
<evidence type="ECO:0000313" key="1">
    <source>
        <dbReference type="EMBL" id="KAG1290136.1"/>
    </source>
</evidence>
<proteinExistence type="predicted"/>
<dbReference type="Proteomes" id="UP000716291">
    <property type="component" value="Unassembled WGS sequence"/>
</dbReference>
<evidence type="ECO:0000313" key="2">
    <source>
        <dbReference type="Proteomes" id="UP000716291"/>
    </source>
</evidence>
<sequence length="106" mass="12103">MELIVSFLDPILSPIFHRPDKNKLFVWLNRQDESTAVSKPDAIMMATPQKSSDVTLGYVEVKSDDSMSNPELAFVDLVRLGTFGRTLMLRKSNRKRLVSSYRKLTI</sequence>
<keyword evidence="2" id="KW-1185">Reference proteome</keyword>
<dbReference type="EMBL" id="JAANQT010006869">
    <property type="protein sequence ID" value="KAG1290136.1"/>
    <property type="molecule type" value="Genomic_DNA"/>
</dbReference>
<name>A0A9P6WUH5_RHIOR</name>
<protein>
    <submittedName>
        <fullName evidence="1">Uncharacterized protein</fullName>
    </submittedName>
</protein>
<gene>
    <name evidence="1" type="ORF">G6F64_013962</name>
</gene>
<dbReference type="AlphaFoldDB" id="A0A9P6WUH5"/>
<organism evidence="1 2">
    <name type="scientific">Rhizopus oryzae</name>
    <name type="common">Mucormycosis agent</name>
    <name type="synonym">Rhizopus arrhizus var. delemar</name>
    <dbReference type="NCBI Taxonomy" id="64495"/>
    <lineage>
        <taxon>Eukaryota</taxon>
        <taxon>Fungi</taxon>
        <taxon>Fungi incertae sedis</taxon>
        <taxon>Mucoromycota</taxon>
        <taxon>Mucoromycotina</taxon>
        <taxon>Mucoromycetes</taxon>
        <taxon>Mucorales</taxon>
        <taxon>Mucorineae</taxon>
        <taxon>Rhizopodaceae</taxon>
        <taxon>Rhizopus</taxon>
    </lineage>
</organism>
<comment type="caution">
    <text evidence="1">The sequence shown here is derived from an EMBL/GenBank/DDBJ whole genome shotgun (WGS) entry which is preliminary data.</text>
</comment>
<accession>A0A9P6WUH5</accession>